<dbReference type="GO" id="GO:0016251">
    <property type="term" value="F:RNA polymerase II general transcription initiation factor activity"/>
    <property type="evidence" value="ECO:0007669"/>
    <property type="project" value="TreeGrafter"/>
</dbReference>
<keyword evidence="9" id="KW-1185">Reference proteome</keyword>
<protein>
    <submittedName>
        <fullName evidence="8">TAFII55_N-domain-containing protein</fullName>
    </submittedName>
</protein>
<evidence type="ECO:0000256" key="6">
    <source>
        <dbReference type="SAM" id="MobiDB-lite"/>
    </source>
</evidence>
<feature type="domain" description="TAFII55 protein conserved region" evidence="7">
    <location>
        <begin position="173"/>
        <end position="335"/>
    </location>
</feature>
<evidence type="ECO:0000313" key="8">
    <source>
        <dbReference type="EMBL" id="EMF17941.1"/>
    </source>
</evidence>
<comment type="similarity">
    <text evidence="2">Belongs to the TAF7 family.</text>
</comment>
<organism evidence="8 9">
    <name type="scientific">Sphaerulina musiva (strain SO2202)</name>
    <name type="common">Poplar stem canker fungus</name>
    <name type="synonym">Septoria musiva</name>
    <dbReference type="NCBI Taxonomy" id="692275"/>
    <lineage>
        <taxon>Eukaryota</taxon>
        <taxon>Fungi</taxon>
        <taxon>Dikarya</taxon>
        <taxon>Ascomycota</taxon>
        <taxon>Pezizomycotina</taxon>
        <taxon>Dothideomycetes</taxon>
        <taxon>Dothideomycetidae</taxon>
        <taxon>Mycosphaerellales</taxon>
        <taxon>Mycosphaerellaceae</taxon>
        <taxon>Sphaerulina</taxon>
    </lineage>
</organism>
<dbReference type="InterPro" id="IPR006751">
    <property type="entry name" value="TAFII55_prot_cons_reg"/>
</dbReference>
<dbReference type="SMART" id="SM01370">
    <property type="entry name" value="TAFII55_N"/>
    <property type="match status" value="1"/>
</dbReference>
<dbReference type="GO" id="GO:0005669">
    <property type="term" value="C:transcription factor TFIID complex"/>
    <property type="evidence" value="ECO:0007669"/>
    <property type="project" value="InterPro"/>
</dbReference>
<evidence type="ECO:0000256" key="3">
    <source>
        <dbReference type="ARBA" id="ARBA00023015"/>
    </source>
</evidence>
<evidence type="ECO:0000256" key="1">
    <source>
        <dbReference type="ARBA" id="ARBA00004123"/>
    </source>
</evidence>
<sequence>MLKLKIGAGTKGAQNNNNNASADGQRTPQTPAASAPTPGGGFKLKLSVSQPPTPSQPGPSSTFPQPTATTAEKKKRTYTKKNPDAIPKSKKRALEDDGAAPNPKRKISLKLGTASGAPASDASKTGPKLSLSKKQSRPQPKLLDIRARGKVPPRPKGVGYDSEDSDTEKDPAIQQALILRMEAGPDADYLRSAITEGRIGPHPSQGDAEVSFKFIERNYRRAMIKIQGRCYAAALVDLPCVVESMKSFDKKGWWKVADIAQMLLVLGRCETEEQAKMMPLPREVNKDTYQYAHGLTPPMHWVRKRRFRKRLNYNEVLNVEEEVNRLLQADKEWEERGGKVTSARAGDAQQHEQGMQDLPEEDDEADGDEQGADGNGYHFNLGDEDAEGELDDAVETVEHDEEMEEGDPDLEAGLQAMFDENEDEGAGDMSQLVSDSPAPIVDQAASMTGVEHALQPQQHPQLQQHHPSDMDATPVGTPAGEMTEEHSDDEGEEEEDDDEEDEEDESDDDDDDDADSPDVVDEDAAAKAAERAQQLEEVADLQREVEKARSKVASMTNQLLAQREKKKLLALEEELNMKKQVFGLDLED</sequence>
<dbReference type="AlphaFoldDB" id="N1QKZ9"/>
<feature type="region of interest" description="Disordered" evidence="6">
    <location>
        <begin position="398"/>
        <end position="534"/>
    </location>
</feature>
<dbReference type="CDD" id="cd08047">
    <property type="entry name" value="TAF7"/>
    <property type="match status" value="1"/>
</dbReference>
<dbReference type="InterPro" id="IPR037817">
    <property type="entry name" value="TAF7"/>
</dbReference>
<evidence type="ECO:0000256" key="4">
    <source>
        <dbReference type="ARBA" id="ARBA00023163"/>
    </source>
</evidence>
<dbReference type="RefSeq" id="XP_016766062.1">
    <property type="nucleotide sequence ID" value="XM_016903904.1"/>
</dbReference>
<dbReference type="Pfam" id="PF04658">
    <property type="entry name" value="TAFII55_N"/>
    <property type="match status" value="1"/>
</dbReference>
<dbReference type="EMBL" id="KB456260">
    <property type="protein sequence ID" value="EMF17941.1"/>
    <property type="molecule type" value="Genomic_DNA"/>
</dbReference>
<reference evidence="8 9" key="1">
    <citation type="journal article" date="2012" name="PLoS Pathog.">
        <title>Diverse lifestyles and strategies of plant pathogenesis encoded in the genomes of eighteen Dothideomycetes fungi.</title>
        <authorList>
            <person name="Ohm R.A."/>
            <person name="Feau N."/>
            <person name="Henrissat B."/>
            <person name="Schoch C.L."/>
            <person name="Horwitz B.A."/>
            <person name="Barry K.W."/>
            <person name="Condon B.J."/>
            <person name="Copeland A.C."/>
            <person name="Dhillon B."/>
            <person name="Glaser F."/>
            <person name="Hesse C.N."/>
            <person name="Kosti I."/>
            <person name="LaButti K."/>
            <person name="Lindquist E.A."/>
            <person name="Lucas S."/>
            <person name="Salamov A.A."/>
            <person name="Bradshaw R.E."/>
            <person name="Ciuffetti L."/>
            <person name="Hamelin R.C."/>
            <person name="Kema G.H.J."/>
            <person name="Lawrence C."/>
            <person name="Scott J.A."/>
            <person name="Spatafora J.W."/>
            <person name="Turgeon B.G."/>
            <person name="de Wit P.J.G.M."/>
            <person name="Zhong S."/>
            <person name="Goodwin S.B."/>
            <person name="Grigoriev I.V."/>
        </authorList>
    </citation>
    <scope>NUCLEOTIDE SEQUENCE [LARGE SCALE GENOMIC DNA]</scope>
    <source>
        <strain evidence="8 9">SO2202</strain>
    </source>
</reference>
<dbReference type="STRING" id="692275.N1QKZ9"/>
<dbReference type="HOGENOM" id="CLU_016434_1_1_1"/>
<dbReference type="PANTHER" id="PTHR12228:SF0">
    <property type="entry name" value="TATA-BOX BINDING PROTEIN ASSOCIATED FACTOR 7"/>
    <property type="match status" value="1"/>
</dbReference>
<keyword evidence="3" id="KW-0805">Transcription regulation</keyword>
<proteinExistence type="inferred from homology"/>
<gene>
    <name evidence="8" type="ORF">SEPMUDRAFT_146843</name>
</gene>
<accession>N1QKZ9</accession>
<dbReference type="OrthoDB" id="153872at2759"/>
<feature type="compositionally biased region" description="Low complexity" evidence="6">
    <location>
        <begin position="27"/>
        <end position="37"/>
    </location>
</feature>
<keyword evidence="5" id="KW-0539">Nucleus</keyword>
<dbReference type="OMA" id="KWEKMQN"/>
<evidence type="ECO:0000313" key="9">
    <source>
        <dbReference type="Proteomes" id="UP000016931"/>
    </source>
</evidence>
<evidence type="ECO:0000256" key="2">
    <source>
        <dbReference type="ARBA" id="ARBA00009368"/>
    </source>
</evidence>
<dbReference type="GeneID" id="27901041"/>
<feature type="compositionally biased region" description="Acidic residues" evidence="6">
    <location>
        <begin position="486"/>
        <end position="523"/>
    </location>
</feature>
<dbReference type="eggNOG" id="KOG4011">
    <property type="taxonomic scope" value="Eukaryota"/>
</dbReference>
<evidence type="ECO:0000256" key="5">
    <source>
        <dbReference type="ARBA" id="ARBA00023242"/>
    </source>
</evidence>
<evidence type="ECO:0000259" key="7">
    <source>
        <dbReference type="SMART" id="SM01370"/>
    </source>
</evidence>
<feature type="compositionally biased region" description="Polar residues" evidence="6">
    <location>
        <begin position="12"/>
        <end position="26"/>
    </location>
</feature>
<dbReference type="Proteomes" id="UP000016931">
    <property type="component" value="Unassembled WGS sequence"/>
</dbReference>
<name>N1QKZ9_SPHMS</name>
<comment type="subcellular location">
    <subcellularLocation>
        <location evidence="1">Nucleus</location>
    </subcellularLocation>
</comment>
<feature type="region of interest" description="Disordered" evidence="6">
    <location>
        <begin position="334"/>
        <end position="384"/>
    </location>
</feature>
<dbReference type="PANTHER" id="PTHR12228">
    <property type="entry name" value="TRANSCRIPTION INITIATION FACTOR TFIID 55 KD SUBUNIT-RELATED"/>
    <property type="match status" value="1"/>
</dbReference>
<keyword evidence="4" id="KW-0804">Transcription</keyword>
<feature type="compositionally biased region" description="Low complexity" evidence="6">
    <location>
        <begin position="58"/>
        <end position="67"/>
    </location>
</feature>
<feature type="region of interest" description="Disordered" evidence="6">
    <location>
        <begin position="1"/>
        <end position="168"/>
    </location>
</feature>
<feature type="compositionally biased region" description="Acidic residues" evidence="6">
    <location>
        <begin position="398"/>
        <end position="410"/>
    </location>
</feature>
<feature type="compositionally biased region" description="Acidic residues" evidence="6">
    <location>
        <begin position="358"/>
        <end position="371"/>
    </location>
</feature>
<feature type="compositionally biased region" description="Basic and acidic residues" evidence="6">
    <location>
        <begin position="524"/>
        <end position="534"/>
    </location>
</feature>
<feature type="compositionally biased region" description="Low complexity" evidence="6">
    <location>
        <begin position="454"/>
        <end position="465"/>
    </location>
</feature>
<dbReference type="GO" id="GO:0051123">
    <property type="term" value="P:RNA polymerase II preinitiation complex assembly"/>
    <property type="evidence" value="ECO:0007669"/>
    <property type="project" value="TreeGrafter"/>
</dbReference>